<keyword evidence="2" id="KW-1133">Transmembrane helix</keyword>
<dbReference type="Proteomes" id="UP000476055">
    <property type="component" value="Unassembled WGS sequence"/>
</dbReference>
<protein>
    <submittedName>
        <fullName evidence="3">DUF2339 domain-containing protein</fullName>
    </submittedName>
</protein>
<feature type="transmembrane region" description="Helical" evidence="2">
    <location>
        <begin position="476"/>
        <end position="498"/>
    </location>
</feature>
<keyword evidence="2" id="KW-0472">Membrane</keyword>
<gene>
    <name evidence="3" type="ORF">FYJ59_10655</name>
</gene>
<feature type="transmembrane region" description="Helical" evidence="2">
    <location>
        <begin position="276"/>
        <end position="297"/>
    </location>
</feature>
<keyword evidence="2" id="KW-0812">Transmembrane</keyword>
<feature type="transmembrane region" description="Helical" evidence="2">
    <location>
        <begin position="505"/>
        <end position="523"/>
    </location>
</feature>
<feature type="region of interest" description="Disordered" evidence="1">
    <location>
        <begin position="77"/>
        <end position="120"/>
    </location>
</feature>
<organism evidence="3 4">
    <name type="scientific">Waltera intestinalis</name>
    <dbReference type="NCBI Taxonomy" id="2606635"/>
    <lineage>
        <taxon>Bacteria</taxon>
        <taxon>Bacillati</taxon>
        <taxon>Bacillota</taxon>
        <taxon>Clostridia</taxon>
        <taxon>Lachnospirales</taxon>
        <taxon>Lachnospiraceae</taxon>
        <taxon>Waltera</taxon>
    </lineage>
</organism>
<keyword evidence="4" id="KW-1185">Reference proteome</keyword>
<feature type="transmembrane region" description="Helical" evidence="2">
    <location>
        <begin position="309"/>
        <end position="329"/>
    </location>
</feature>
<dbReference type="AlphaFoldDB" id="A0A6L5YKQ7"/>
<accession>A0A6L5YKQ7</accession>
<feature type="transmembrane region" description="Helical" evidence="2">
    <location>
        <begin position="599"/>
        <end position="617"/>
    </location>
</feature>
<feature type="transmembrane region" description="Helical" evidence="2">
    <location>
        <begin position="676"/>
        <end position="694"/>
    </location>
</feature>
<comment type="caution">
    <text evidence="3">The sequence shown here is derived from an EMBL/GenBank/DDBJ whole genome shotgun (WGS) entry which is preliminary data.</text>
</comment>
<evidence type="ECO:0000256" key="2">
    <source>
        <dbReference type="SAM" id="Phobius"/>
    </source>
</evidence>
<dbReference type="EMBL" id="VUMU01000014">
    <property type="protein sequence ID" value="MST58689.1"/>
    <property type="molecule type" value="Genomic_DNA"/>
</dbReference>
<feature type="transmembrane region" description="Helical" evidence="2">
    <location>
        <begin position="706"/>
        <end position="725"/>
    </location>
</feature>
<feature type="transmembrane region" description="Helical" evidence="2">
    <location>
        <begin position="201"/>
        <end position="222"/>
    </location>
</feature>
<sequence>MRGGYYMEQNTQQDRAKLLEQQAREYLMRSNDPIFTQYVQQLIPRIQKQPQYVEQLQAELDKSVEYWHQRQQLNAARAENATAGQVQETAQPPTQEPMQKQPAGQFTGQPAEQVTAQSSGQFSAQPATETVVQGTKKKQNAEYLIGTIALSVVGGVFILTALVLMGMYFMNGWIKGISLYVVSLGVVLLAELLIRRRLPKLAQIFSAIGMAALYLSTMINTLSLHNFGMLPAALIIGVITVGTVLLSRKRDSLIHRLLGIASCWLCAYPLSMSSGLSMAEVLMVMGLILTLSILCACVPVHRFHTASQLILLASTTVLFPTAVGCIVWTQGMSVGVAVVAYSVFFLIAHLVLVVQSRYAQIEKQTGRVVKSGGLLAIYIAFILVSGIMTGAGMDDYWRAAETDGYIGIFALTGIAFVITILTVIAMRKAEKGWQKWLSCYFFSFVISCGFSVIENDWGIVICATVLLIAVKVLSRLAKGGLAALDAILTTVYCILLLMNGKEIPYAYVLLAGTILSMFLVHEWSTYQEIVLTFSLAFFALSHLMPMIKLPAFSGILFVSILLFNNVNCMRDKGILVFNVSVLIGQIGALIALANPIYRNSYITYLCMFVFVLAYLVLTLQEKYYKNFKHRELIIVIFLTYMALIVKTNIPVINSILIMLIALVSVTAGFVKKDKPVRIYGLVLSLCTCGKIALYDYWGAPILQKTILFFVVGVIALVIAGIYIILEKKCNE</sequence>
<evidence type="ECO:0000313" key="3">
    <source>
        <dbReference type="EMBL" id="MST58689.1"/>
    </source>
</evidence>
<feature type="transmembrane region" description="Helical" evidence="2">
    <location>
        <begin position="253"/>
        <end position="270"/>
    </location>
</feature>
<feature type="transmembrane region" description="Helical" evidence="2">
    <location>
        <begin position="437"/>
        <end position="470"/>
    </location>
</feature>
<feature type="transmembrane region" description="Helical" evidence="2">
    <location>
        <begin position="375"/>
        <end position="393"/>
    </location>
</feature>
<name>A0A6L5YKQ7_9FIRM</name>
<feature type="transmembrane region" description="Helical" evidence="2">
    <location>
        <begin position="176"/>
        <end position="194"/>
    </location>
</feature>
<proteinExistence type="predicted"/>
<feature type="compositionally biased region" description="Polar residues" evidence="1">
    <location>
        <begin position="82"/>
        <end position="120"/>
    </location>
</feature>
<feature type="transmembrane region" description="Helical" evidence="2">
    <location>
        <begin position="143"/>
        <end position="170"/>
    </location>
</feature>
<evidence type="ECO:0000256" key="1">
    <source>
        <dbReference type="SAM" id="MobiDB-lite"/>
    </source>
</evidence>
<feature type="transmembrane region" description="Helical" evidence="2">
    <location>
        <begin position="574"/>
        <end position="593"/>
    </location>
</feature>
<feature type="transmembrane region" description="Helical" evidence="2">
    <location>
        <begin position="335"/>
        <end position="354"/>
    </location>
</feature>
<feature type="transmembrane region" description="Helical" evidence="2">
    <location>
        <begin position="405"/>
        <end position="425"/>
    </location>
</feature>
<feature type="transmembrane region" description="Helical" evidence="2">
    <location>
        <begin position="629"/>
        <end position="645"/>
    </location>
</feature>
<feature type="transmembrane region" description="Helical" evidence="2">
    <location>
        <begin position="529"/>
        <end position="562"/>
    </location>
</feature>
<feature type="transmembrane region" description="Helical" evidence="2">
    <location>
        <begin position="228"/>
        <end position="246"/>
    </location>
</feature>
<evidence type="ECO:0000313" key="4">
    <source>
        <dbReference type="Proteomes" id="UP000476055"/>
    </source>
</evidence>
<reference evidence="3 4" key="1">
    <citation type="submission" date="2019-08" db="EMBL/GenBank/DDBJ databases">
        <title>In-depth cultivation of the pig gut microbiome towards novel bacterial diversity and tailored functional studies.</title>
        <authorList>
            <person name="Wylensek D."/>
            <person name="Hitch T.C.A."/>
            <person name="Clavel T."/>
        </authorList>
    </citation>
    <scope>NUCLEOTIDE SEQUENCE [LARGE SCALE GENOMIC DNA]</scope>
    <source>
        <strain evidence="3 4">WCA3-601-WT-6H</strain>
    </source>
</reference>